<evidence type="ECO:0000259" key="8">
    <source>
        <dbReference type="Pfam" id="PF00662"/>
    </source>
</evidence>
<feature type="transmembrane region" description="Helical" evidence="6">
    <location>
        <begin position="174"/>
        <end position="196"/>
    </location>
</feature>
<dbReference type="InterPro" id="IPR003945">
    <property type="entry name" value="NU5C-like"/>
</dbReference>
<evidence type="ECO:0000256" key="4">
    <source>
        <dbReference type="ARBA" id="ARBA00023136"/>
    </source>
</evidence>
<protein>
    <submittedName>
        <fullName evidence="9">NADH-quinone oxidoreductase subunit L</fullName>
    </submittedName>
</protein>
<dbReference type="InterPro" id="IPR018393">
    <property type="entry name" value="NADHpl_OxRdtase_5_subgr"/>
</dbReference>
<dbReference type="PRINTS" id="PR01434">
    <property type="entry name" value="NADHDHGNASE5"/>
</dbReference>
<dbReference type="Pfam" id="PF00662">
    <property type="entry name" value="Proton_antipo_N"/>
    <property type="match status" value="1"/>
</dbReference>
<dbReference type="InterPro" id="IPR001750">
    <property type="entry name" value="ND/Mrp_TM"/>
</dbReference>
<organism evidence="9">
    <name type="scientific">Geobacter metallireducens</name>
    <dbReference type="NCBI Taxonomy" id="28232"/>
    <lineage>
        <taxon>Bacteria</taxon>
        <taxon>Pseudomonadati</taxon>
        <taxon>Thermodesulfobacteriota</taxon>
        <taxon>Desulfuromonadia</taxon>
        <taxon>Geobacterales</taxon>
        <taxon>Geobacteraceae</taxon>
        <taxon>Geobacter</taxon>
    </lineage>
</organism>
<feature type="domain" description="NADH:quinone oxidoreductase/Mrp antiporter transmembrane" evidence="7">
    <location>
        <begin position="138"/>
        <end position="426"/>
    </location>
</feature>
<feature type="transmembrane region" description="Helical" evidence="6">
    <location>
        <begin position="546"/>
        <end position="569"/>
    </location>
</feature>
<feature type="domain" description="NADH-Ubiquinone oxidoreductase (complex I) chain 5 N-terminal" evidence="8">
    <location>
        <begin position="71"/>
        <end position="121"/>
    </location>
</feature>
<evidence type="ECO:0000256" key="2">
    <source>
        <dbReference type="ARBA" id="ARBA00022692"/>
    </source>
</evidence>
<gene>
    <name evidence="9" type="ORF">ENQ87_13865</name>
</gene>
<dbReference type="PRINTS" id="PR01435">
    <property type="entry name" value="NPOXDRDTASE5"/>
</dbReference>
<feature type="transmembrane region" description="Helical" evidence="6">
    <location>
        <begin position="315"/>
        <end position="341"/>
    </location>
</feature>
<feature type="transmembrane region" description="Helical" evidence="6">
    <location>
        <begin position="651"/>
        <end position="668"/>
    </location>
</feature>
<feature type="transmembrane region" description="Helical" evidence="6">
    <location>
        <begin position="392"/>
        <end position="414"/>
    </location>
</feature>
<comment type="subcellular location">
    <subcellularLocation>
        <location evidence="1">Endomembrane system</location>
        <topology evidence="1">Multi-pass membrane protein</topology>
    </subcellularLocation>
    <subcellularLocation>
        <location evidence="5">Membrane</location>
        <topology evidence="5">Multi-pass membrane protein</topology>
    </subcellularLocation>
</comment>
<dbReference type="GO" id="GO:0008137">
    <property type="term" value="F:NADH dehydrogenase (ubiquinone) activity"/>
    <property type="evidence" value="ECO:0007669"/>
    <property type="project" value="InterPro"/>
</dbReference>
<evidence type="ECO:0000256" key="5">
    <source>
        <dbReference type="RuleBase" id="RU000320"/>
    </source>
</evidence>
<dbReference type="AlphaFoldDB" id="A0A831UEK8"/>
<dbReference type="GO" id="GO:0048038">
    <property type="term" value="F:quinone binding"/>
    <property type="evidence" value="ECO:0007669"/>
    <property type="project" value="UniProtKB-KW"/>
</dbReference>
<evidence type="ECO:0000256" key="1">
    <source>
        <dbReference type="ARBA" id="ARBA00004127"/>
    </source>
</evidence>
<keyword evidence="4 6" id="KW-0472">Membrane</keyword>
<feature type="transmembrane region" description="Helical" evidence="6">
    <location>
        <begin position="6"/>
        <end position="23"/>
    </location>
</feature>
<feature type="transmembrane region" description="Helical" evidence="6">
    <location>
        <begin position="30"/>
        <end position="52"/>
    </location>
</feature>
<dbReference type="Pfam" id="PF00361">
    <property type="entry name" value="Proton_antipo_M"/>
    <property type="match status" value="1"/>
</dbReference>
<dbReference type="GO" id="GO:0042773">
    <property type="term" value="P:ATP synthesis coupled electron transport"/>
    <property type="evidence" value="ECO:0007669"/>
    <property type="project" value="InterPro"/>
</dbReference>
<dbReference type="EMBL" id="DSOV01000061">
    <property type="protein sequence ID" value="HEN43431.1"/>
    <property type="molecule type" value="Genomic_DNA"/>
</dbReference>
<dbReference type="NCBIfam" id="NF005141">
    <property type="entry name" value="PRK06590.1"/>
    <property type="match status" value="1"/>
</dbReference>
<dbReference type="GO" id="GO:0015990">
    <property type="term" value="P:electron transport coupled proton transport"/>
    <property type="evidence" value="ECO:0007669"/>
    <property type="project" value="TreeGrafter"/>
</dbReference>
<keyword evidence="2 5" id="KW-0812">Transmembrane</keyword>
<comment type="caution">
    <text evidence="9">The sequence shown here is derived from an EMBL/GenBank/DDBJ whole genome shotgun (WGS) entry which is preliminary data.</text>
</comment>
<dbReference type="Gene3D" id="1.20.5.2700">
    <property type="match status" value="1"/>
</dbReference>
<accession>A0A831UEK8</accession>
<feature type="transmembrane region" description="Helical" evidence="6">
    <location>
        <begin position="216"/>
        <end position="236"/>
    </location>
</feature>
<feature type="transmembrane region" description="Helical" evidence="6">
    <location>
        <begin position="117"/>
        <end position="136"/>
    </location>
</feature>
<dbReference type="GO" id="GO:0003954">
    <property type="term" value="F:NADH dehydrogenase activity"/>
    <property type="evidence" value="ECO:0007669"/>
    <property type="project" value="TreeGrafter"/>
</dbReference>
<sequence>MFEYVWLIPLFPLIGVVINGLLGKKIKNESVIGGIGSLMVFGSFLVSCGILMELLSKPAEERVFEKVLFTWIKAGNFNAEIGFLIDPLSALMIMVVTGVGFLIHVYSIGYMHGEEGFYRYFTYLNLFTFSMLLLVLGNNLLLMFVGWEGVGLCSYLLIGYYFHKKSAGDAGKKAFVMNRVGDFGFLLGLFTLYWYLGQYHNVWTINFRELAASAHLLPVGGIVTIITLCFFLGATGKSAQIPLYTWLPDAMEGPTPVSALIHAATMVTAGVYMIGRLNFVYIRSHETMMVVAIVGAATAIFAASIGTAQNDIKRVLAYSTVSQLGFMFLAMGVGAFTAGIFHLMTHAFFKACLFLGSGSVIHAMHHALHHIHSHDDPQDMRNMGGLKKQMPITFLTFLVSTIAIAGIPGFSGFFSKDEILWQAFANPLHGDLNIILWATGAIAAGFTAFYMFRLVFMTFFGECRIKEKAKSHLHESPLVITFPLMVLGLLAIVGGYVGIPKLIGDVLGGIPNYLEHYLEPVFKGSHDFMAQQLAHGAAHHSHALEWGLMGLSVVIALVGISIAFFLYVVSPSIPAKFTAAFPALHRAVYNKWYIDELYDFLFVNPCKAIGNALWKGFDVVVVDGVVNGVASIVKGFGGALRNIQTGYVHNYALTMTLGTVVIIAFYLFR</sequence>
<reference evidence="9" key="1">
    <citation type="journal article" date="2020" name="mSystems">
        <title>Genome- and Community-Level Interaction Insights into Carbon Utilization and Element Cycling Functions of Hydrothermarchaeota in Hydrothermal Sediment.</title>
        <authorList>
            <person name="Zhou Z."/>
            <person name="Liu Y."/>
            <person name="Xu W."/>
            <person name="Pan J."/>
            <person name="Luo Z.H."/>
            <person name="Li M."/>
        </authorList>
    </citation>
    <scope>NUCLEOTIDE SEQUENCE [LARGE SCALE GENOMIC DNA]</scope>
    <source>
        <strain evidence="9">SpSt-349</strain>
    </source>
</reference>
<feature type="transmembrane region" description="Helical" evidence="6">
    <location>
        <begin position="287"/>
        <end position="308"/>
    </location>
</feature>
<feature type="transmembrane region" description="Helical" evidence="6">
    <location>
        <begin position="477"/>
        <end position="499"/>
    </location>
</feature>
<feature type="transmembrane region" description="Helical" evidence="6">
    <location>
        <begin position="434"/>
        <end position="456"/>
    </location>
</feature>
<dbReference type="PANTHER" id="PTHR42829:SF2">
    <property type="entry name" value="NADH-UBIQUINONE OXIDOREDUCTASE CHAIN 5"/>
    <property type="match status" value="1"/>
</dbReference>
<proteinExistence type="predicted"/>
<dbReference type="GO" id="GO:0012505">
    <property type="term" value="C:endomembrane system"/>
    <property type="evidence" value="ECO:0007669"/>
    <property type="project" value="UniProtKB-SubCell"/>
</dbReference>
<feature type="transmembrane region" description="Helical" evidence="6">
    <location>
        <begin position="81"/>
        <end position="105"/>
    </location>
</feature>
<dbReference type="InterPro" id="IPR001516">
    <property type="entry name" value="Proton_antipo_N"/>
</dbReference>
<keyword evidence="3 6" id="KW-1133">Transmembrane helix</keyword>
<evidence type="ECO:0000313" key="9">
    <source>
        <dbReference type="EMBL" id="HEN43431.1"/>
    </source>
</evidence>
<dbReference type="NCBIfam" id="TIGR01974">
    <property type="entry name" value="NDH_I_L"/>
    <property type="match status" value="1"/>
</dbReference>
<feature type="transmembrane region" description="Helical" evidence="6">
    <location>
        <begin position="142"/>
        <end position="162"/>
    </location>
</feature>
<dbReference type="GO" id="GO:0016020">
    <property type="term" value="C:membrane"/>
    <property type="evidence" value="ECO:0007669"/>
    <property type="project" value="UniProtKB-SubCell"/>
</dbReference>
<evidence type="ECO:0000256" key="3">
    <source>
        <dbReference type="ARBA" id="ARBA00022989"/>
    </source>
</evidence>
<evidence type="ECO:0000259" key="7">
    <source>
        <dbReference type="Pfam" id="PF00361"/>
    </source>
</evidence>
<evidence type="ECO:0000256" key="6">
    <source>
        <dbReference type="SAM" id="Phobius"/>
    </source>
</evidence>
<name>A0A831UEK8_GEOME</name>
<dbReference type="PANTHER" id="PTHR42829">
    <property type="entry name" value="NADH-UBIQUINONE OXIDOREDUCTASE CHAIN 5"/>
    <property type="match status" value="1"/>
</dbReference>